<dbReference type="PROSITE" id="PS50279">
    <property type="entry name" value="BPTI_KUNITZ_2"/>
    <property type="match status" value="1"/>
</dbReference>
<feature type="domain" description="BPTI/Kunitz inhibitor" evidence="1">
    <location>
        <begin position="9"/>
        <end position="60"/>
    </location>
</feature>
<name>A0A0C2GAL4_9BILA</name>
<reference evidence="2 3" key="1">
    <citation type="submission" date="2013-12" db="EMBL/GenBank/DDBJ databases">
        <title>Draft genome of the parsitic nematode Ancylostoma duodenale.</title>
        <authorList>
            <person name="Mitreva M."/>
        </authorList>
    </citation>
    <scope>NUCLEOTIDE SEQUENCE [LARGE SCALE GENOMIC DNA]</scope>
    <source>
        <strain evidence="2 3">Zhejiang</strain>
    </source>
</reference>
<evidence type="ECO:0000259" key="1">
    <source>
        <dbReference type="PROSITE" id="PS50279"/>
    </source>
</evidence>
<dbReference type="PROSITE" id="PS00280">
    <property type="entry name" value="BPTI_KUNITZ_1"/>
    <property type="match status" value="1"/>
</dbReference>
<dbReference type="Gene3D" id="4.10.410.10">
    <property type="entry name" value="Pancreatic trypsin inhibitor Kunitz domain"/>
    <property type="match status" value="1"/>
</dbReference>
<keyword evidence="3" id="KW-1185">Reference proteome</keyword>
<dbReference type="GO" id="GO:0004867">
    <property type="term" value="F:serine-type endopeptidase inhibitor activity"/>
    <property type="evidence" value="ECO:0007669"/>
    <property type="project" value="InterPro"/>
</dbReference>
<gene>
    <name evidence="2" type="ORF">ANCDUO_13895</name>
</gene>
<dbReference type="EMBL" id="KN736511">
    <property type="protein sequence ID" value="KIH55934.1"/>
    <property type="molecule type" value="Genomic_DNA"/>
</dbReference>
<dbReference type="InterPro" id="IPR002223">
    <property type="entry name" value="Kunitz_BPTI"/>
</dbReference>
<evidence type="ECO:0000313" key="3">
    <source>
        <dbReference type="Proteomes" id="UP000054047"/>
    </source>
</evidence>
<dbReference type="SMART" id="SM00131">
    <property type="entry name" value="KU"/>
    <property type="match status" value="1"/>
</dbReference>
<dbReference type="AlphaFoldDB" id="A0A0C2GAL4"/>
<sequence length="62" mass="6849">MEASIDPRCSKPLDAGTKCDQPEETRYGYKKGKGCVKFHYYGCGGNMNNFGNEDSCKRTCSA</sequence>
<dbReference type="PRINTS" id="PR00759">
    <property type="entry name" value="BASICPTASE"/>
</dbReference>
<dbReference type="SUPFAM" id="SSF57362">
    <property type="entry name" value="BPTI-like"/>
    <property type="match status" value="1"/>
</dbReference>
<accession>A0A0C2GAL4</accession>
<proteinExistence type="predicted"/>
<dbReference type="OrthoDB" id="4473401at2759"/>
<dbReference type="Pfam" id="PF00014">
    <property type="entry name" value="Kunitz_BPTI"/>
    <property type="match status" value="1"/>
</dbReference>
<organism evidence="2 3">
    <name type="scientific">Ancylostoma duodenale</name>
    <dbReference type="NCBI Taxonomy" id="51022"/>
    <lineage>
        <taxon>Eukaryota</taxon>
        <taxon>Metazoa</taxon>
        <taxon>Ecdysozoa</taxon>
        <taxon>Nematoda</taxon>
        <taxon>Chromadorea</taxon>
        <taxon>Rhabditida</taxon>
        <taxon>Rhabditina</taxon>
        <taxon>Rhabditomorpha</taxon>
        <taxon>Strongyloidea</taxon>
        <taxon>Ancylostomatidae</taxon>
        <taxon>Ancylostomatinae</taxon>
        <taxon>Ancylostoma</taxon>
    </lineage>
</organism>
<dbReference type="Proteomes" id="UP000054047">
    <property type="component" value="Unassembled WGS sequence"/>
</dbReference>
<evidence type="ECO:0000313" key="2">
    <source>
        <dbReference type="EMBL" id="KIH55934.1"/>
    </source>
</evidence>
<protein>
    <submittedName>
        <fullName evidence="2">Kunitz/Bovine pancreatic trypsin inhibitor domain protein</fullName>
    </submittedName>
</protein>
<dbReference type="InterPro" id="IPR020901">
    <property type="entry name" value="Prtase_inh_Kunz-CS"/>
</dbReference>
<dbReference type="InterPro" id="IPR036880">
    <property type="entry name" value="Kunitz_BPTI_sf"/>
</dbReference>